<dbReference type="InterPro" id="IPR050834">
    <property type="entry name" value="Glycosyltransf_2"/>
</dbReference>
<evidence type="ECO:0000313" key="2">
    <source>
        <dbReference type="EMBL" id="CDN32794.1"/>
    </source>
</evidence>
<feature type="domain" description="Glycosyltransferase 2-like" evidence="1">
    <location>
        <begin position="8"/>
        <end position="136"/>
    </location>
</feature>
<organism evidence="2 3">
    <name type="scientific">Mucinivorans hirudinis</name>
    <dbReference type="NCBI Taxonomy" id="1433126"/>
    <lineage>
        <taxon>Bacteria</taxon>
        <taxon>Pseudomonadati</taxon>
        <taxon>Bacteroidota</taxon>
        <taxon>Bacteroidia</taxon>
        <taxon>Bacteroidales</taxon>
        <taxon>Rikenellaceae</taxon>
        <taxon>Mucinivorans</taxon>
    </lineage>
</organism>
<evidence type="ECO:0000313" key="3">
    <source>
        <dbReference type="Proteomes" id="UP000027616"/>
    </source>
</evidence>
<dbReference type="STRING" id="1433126.BN938_2725"/>
<keyword evidence="3" id="KW-1185">Reference proteome</keyword>
<dbReference type="eggNOG" id="COG1216">
    <property type="taxonomic scope" value="Bacteria"/>
</dbReference>
<sequence>MQKCPLVSICVISYNSAATIVETLDSAAAQTYRNIELVVSDDGSRDDTLLIIERWVANNRGRFTDIKIVTAQKNTGITPNCNRAWRAASGEWIKMIAADDIMLPHMVQTYIEYAREHPEDRLLFSPIEIFGDGVLRDGWTTLWADKERVFRALPNAKEQYKYLSSKGNFVPAVSNFINVAVLHSLKGFDEDILFMEDLPFWLNATKNGYTLKIVGSNPLVRYRANDSSIQSTGRRFLITFLLYQSKYIIYNPFYRICQREIDQVDINSNRSKFFFYLLFFGALPHKVINKIIRIIIK</sequence>
<dbReference type="PANTHER" id="PTHR43685:SF11">
    <property type="entry name" value="GLYCOSYLTRANSFERASE TAGX-RELATED"/>
    <property type="match status" value="1"/>
</dbReference>
<dbReference type="Gene3D" id="3.90.550.10">
    <property type="entry name" value="Spore Coat Polysaccharide Biosynthesis Protein SpsA, Chain A"/>
    <property type="match status" value="1"/>
</dbReference>
<dbReference type="PANTHER" id="PTHR43685">
    <property type="entry name" value="GLYCOSYLTRANSFERASE"/>
    <property type="match status" value="1"/>
</dbReference>
<keyword evidence="2" id="KW-0808">Transferase</keyword>
<dbReference type="KEGG" id="rbc:BN938_2725"/>
<dbReference type="AlphaFoldDB" id="A0A060REL7"/>
<dbReference type="OrthoDB" id="1114838at2"/>
<dbReference type="SUPFAM" id="SSF53448">
    <property type="entry name" value="Nucleotide-diphospho-sugar transferases"/>
    <property type="match status" value="1"/>
</dbReference>
<gene>
    <name evidence="2" type="ORF">BN938_2725</name>
</gene>
<dbReference type="InterPro" id="IPR029044">
    <property type="entry name" value="Nucleotide-diphossugar_trans"/>
</dbReference>
<protein>
    <submittedName>
        <fullName evidence="2">Glycosyl transferase group 2 family protein</fullName>
    </submittedName>
</protein>
<dbReference type="HOGENOM" id="CLU_025996_0_4_10"/>
<proteinExistence type="predicted"/>
<accession>A0A060REL7</accession>
<name>A0A060REL7_9BACT</name>
<dbReference type="Pfam" id="PF00535">
    <property type="entry name" value="Glycos_transf_2"/>
    <property type="match status" value="1"/>
</dbReference>
<dbReference type="GO" id="GO:0016740">
    <property type="term" value="F:transferase activity"/>
    <property type="evidence" value="ECO:0007669"/>
    <property type="project" value="UniProtKB-KW"/>
</dbReference>
<dbReference type="Proteomes" id="UP000027616">
    <property type="component" value="Chromosome I"/>
</dbReference>
<dbReference type="EMBL" id="HG934468">
    <property type="protein sequence ID" value="CDN32794.1"/>
    <property type="molecule type" value="Genomic_DNA"/>
</dbReference>
<reference evidence="2 3" key="1">
    <citation type="journal article" date="2015" name="Genome Announc.">
        <title>Complete Genome Sequence of the Novel Leech Symbiont Mucinivorans hirudinis M3T.</title>
        <authorList>
            <person name="Nelson M.C."/>
            <person name="Bomar L."/>
            <person name="Graf J."/>
        </authorList>
    </citation>
    <scope>NUCLEOTIDE SEQUENCE [LARGE SCALE GENOMIC DNA]</scope>
    <source>
        <strain evidence="3">M3</strain>
    </source>
</reference>
<dbReference type="InterPro" id="IPR001173">
    <property type="entry name" value="Glyco_trans_2-like"/>
</dbReference>
<evidence type="ECO:0000259" key="1">
    <source>
        <dbReference type="Pfam" id="PF00535"/>
    </source>
</evidence>